<feature type="transmembrane region" description="Helical" evidence="1">
    <location>
        <begin position="74"/>
        <end position="90"/>
    </location>
</feature>
<keyword evidence="1" id="KW-0812">Transmembrane</keyword>
<feature type="transmembrane region" description="Helical" evidence="1">
    <location>
        <begin position="96"/>
        <end position="116"/>
    </location>
</feature>
<evidence type="ECO:0000256" key="1">
    <source>
        <dbReference type="SAM" id="Phobius"/>
    </source>
</evidence>
<protein>
    <recommendedName>
        <fullName evidence="4">DUF4173 domain-containing protein</fullName>
    </recommendedName>
</protein>
<proteinExistence type="predicted"/>
<keyword evidence="3" id="KW-1185">Reference proteome</keyword>
<feature type="transmembrane region" description="Helical" evidence="1">
    <location>
        <begin position="275"/>
        <end position="300"/>
    </location>
</feature>
<name>A0A917HBY2_9BACL</name>
<dbReference type="Pfam" id="PF13687">
    <property type="entry name" value="DUF4153"/>
    <property type="match status" value="1"/>
</dbReference>
<feature type="transmembrane region" description="Helical" evidence="1">
    <location>
        <begin position="45"/>
        <end position="62"/>
    </location>
</feature>
<feature type="transmembrane region" description="Helical" evidence="1">
    <location>
        <begin position="215"/>
        <end position="236"/>
    </location>
</feature>
<feature type="transmembrane region" description="Helical" evidence="1">
    <location>
        <begin position="384"/>
        <end position="407"/>
    </location>
</feature>
<gene>
    <name evidence="2" type="ORF">GCM10010918_31340</name>
</gene>
<evidence type="ECO:0008006" key="4">
    <source>
        <dbReference type="Google" id="ProtNLM"/>
    </source>
</evidence>
<dbReference type="AlphaFoldDB" id="A0A917HBY2"/>
<keyword evidence="1" id="KW-1133">Transmembrane helix</keyword>
<feature type="transmembrane region" description="Helical" evidence="1">
    <location>
        <begin position="320"/>
        <end position="342"/>
    </location>
</feature>
<feature type="transmembrane region" description="Helical" evidence="1">
    <location>
        <begin position="354"/>
        <end position="372"/>
    </location>
</feature>
<evidence type="ECO:0000313" key="3">
    <source>
        <dbReference type="Proteomes" id="UP000600247"/>
    </source>
</evidence>
<accession>A0A917HBY2</accession>
<reference evidence="2 3" key="1">
    <citation type="journal article" date="2014" name="Int. J. Syst. Evol. Microbiol.">
        <title>Complete genome sequence of Corynebacterium casei LMG S-19264T (=DSM 44701T), isolated from a smear-ripened cheese.</title>
        <authorList>
            <consortium name="US DOE Joint Genome Institute (JGI-PGF)"/>
            <person name="Walter F."/>
            <person name="Albersmeier A."/>
            <person name="Kalinowski J."/>
            <person name="Ruckert C."/>
        </authorList>
    </citation>
    <scope>NUCLEOTIDE SEQUENCE [LARGE SCALE GENOMIC DNA]</scope>
    <source>
        <strain evidence="2 3">CGMCC 1.15286</strain>
    </source>
</reference>
<keyword evidence="1" id="KW-0472">Membrane</keyword>
<feature type="transmembrane region" description="Helical" evidence="1">
    <location>
        <begin position="419"/>
        <end position="436"/>
    </location>
</feature>
<dbReference type="InterPro" id="IPR025291">
    <property type="entry name" value="DUF4153"/>
</dbReference>
<dbReference type="Proteomes" id="UP000600247">
    <property type="component" value="Unassembled WGS sequence"/>
</dbReference>
<feature type="transmembrane region" description="Helical" evidence="1">
    <location>
        <begin position="170"/>
        <end position="195"/>
    </location>
</feature>
<evidence type="ECO:0000313" key="2">
    <source>
        <dbReference type="EMBL" id="GGG73056.1"/>
    </source>
</evidence>
<comment type="caution">
    <text evidence="2">The sequence shown here is derived from an EMBL/GenBank/DDBJ whole genome shotgun (WGS) entry which is preliminary data.</text>
</comment>
<organism evidence="2 3">
    <name type="scientific">Paenibacillus radicis</name>
    <name type="common">ex Gao et al. 2016</name>
    <dbReference type="NCBI Taxonomy" id="1737354"/>
    <lineage>
        <taxon>Bacteria</taxon>
        <taxon>Bacillati</taxon>
        <taxon>Bacillota</taxon>
        <taxon>Bacilli</taxon>
        <taxon>Bacillales</taxon>
        <taxon>Paenibacillaceae</taxon>
        <taxon>Paenibacillus</taxon>
    </lineage>
</organism>
<sequence>MSEEVPVLKPDEAFADRKGALRALGMALAAACIHQYLFFEHSFGISYPIFIGIFYALLLGNAKGSMRRLTGIDYFCFAAVALLALTYVLFDNPIFYGLNFIAIPVLIALHTVYLFGPEKGRAWSDIRLIPATLEQLFIQTFGHWATAFSLLRFTTATKIDSRHKKTTGSVLIGLAIAGPLLIIVTTLLGSADGVFQGIVNAIPDSFGSFSIGEGIARIMWIVILSLALFGYVWGFVRPRVSHRARLAANWKEAQLQGAVPSQTKAAASSVKADPLIIATVLVAINAVYILFVVIQFSYLFGMLKGHLPEGMTYAEYARGGFFELVIVTSINFAIMLGTLVFSDKSRVVLAKVNNVLLYVLVSCSGVMLVSAYKRLVLYEQAYGYTYIRFLVHAFMIYLAVLLIIAGLRIAISRIPLARFYIVISIAAYVLVNYIGMDRMIAERNIERFNKTSTVTDVSYLNELSADAVPLLIQFAVKHPELERGLKDREERLQQRDSSWQSYNWAEARAKRQLSKHFSSN</sequence>
<dbReference type="EMBL" id="BMHY01000005">
    <property type="protein sequence ID" value="GGG73056.1"/>
    <property type="molecule type" value="Genomic_DNA"/>
</dbReference>
<dbReference type="RefSeq" id="WP_188890124.1">
    <property type="nucleotide sequence ID" value="NZ_BMHY01000005.1"/>
</dbReference>